<feature type="transmembrane region" description="Helical" evidence="1">
    <location>
        <begin position="30"/>
        <end position="47"/>
    </location>
</feature>
<name>A0A8J2XPH3_9GAMM</name>
<keyword evidence="1" id="KW-0812">Transmembrane</keyword>
<dbReference type="RefSeq" id="WP_143824536.1">
    <property type="nucleotide sequence ID" value="NZ_BMDX01000010.1"/>
</dbReference>
<dbReference type="Proteomes" id="UP000619743">
    <property type="component" value="Unassembled WGS sequence"/>
</dbReference>
<evidence type="ECO:0000313" key="2">
    <source>
        <dbReference type="EMBL" id="GGA80027.1"/>
    </source>
</evidence>
<keyword evidence="1" id="KW-1133">Transmembrane helix</keyword>
<keyword evidence="3" id="KW-1185">Reference proteome</keyword>
<evidence type="ECO:0000256" key="1">
    <source>
        <dbReference type="SAM" id="Phobius"/>
    </source>
</evidence>
<dbReference type="AlphaFoldDB" id="A0A8J2XPH3"/>
<gene>
    <name evidence="2" type="ORF">GCM10011369_22540</name>
</gene>
<reference evidence="3" key="1">
    <citation type="journal article" date="2019" name="Int. J. Syst. Evol. Microbiol.">
        <title>The Global Catalogue of Microorganisms (GCM) 10K type strain sequencing project: providing services to taxonomists for standard genome sequencing and annotation.</title>
        <authorList>
            <consortium name="The Broad Institute Genomics Platform"/>
            <consortium name="The Broad Institute Genome Sequencing Center for Infectious Disease"/>
            <person name="Wu L."/>
            <person name="Ma J."/>
        </authorList>
    </citation>
    <scope>NUCLEOTIDE SEQUENCE [LARGE SCALE GENOMIC DNA]</scope>
    <source>
        <strain evidence="3">CGMCC 1.10130</strain>
    </source>
</reference>
<protein>
    <submittedName>
        <fullName evidence="2">Uncharacterized protein</fullName>
    </submittedName>
</protein>
<accession>A0A8J2XPH3</accession>
<proteinExistence type="predicted"/>
<dbReference type="OrthoDB" id="5772022at2"/>
<sequence>MLFLLVLLHALLASVAYVVATSSALCPKRWALAGLVLGPVAMVMMQTHKRMSWQRAVGVGNTVVRF</sequence>
<dbReference type="EMBL" id="BMDX01000010">
    <property type="protein sequence ID" value="GGA80027.1"/>
    <property type="molecule type" value="Genomic_DNA"/>
</dbReference>
<evidence type="ECO:0000313" key="3">
    <source>
        <dbReference type="Proteomes" id="UP000619743"/>
    </source>
</evidence>
<organism evidence="2 3">
    <name type="scientific">Neiella marina</name>
    <dbReference type="NCBI Taxonomy" id="508461"/>
    <lineage>
        <taxon>Bacteria</taxon>
        <taxon>Pseudomonadati</taxon>
        <taxon>Pseudomonadota</taxon>
        <taxon>Gammaproteobacteria</taxon>
        <taxon>Alteromonadales</taxon>
        <taxon>Echinimonadaceae</taxon>
        <taxon>Neiella</taxon>
    </lineage>
</organism>
<keyword evidence="1" id="KW-0472">Membrane</keyword>
<comment type="caution">
    <text evidence="2">The sequence shown here is derived from an EMBL/GenBank/DDBJ whole genome shotgun (WGS) entry which is preliminary data.</text>
</comment>